<dbReference type="GO" id="GO:0005737">
    <property type="term" value="C:cytoplasm"/>
    <property type="evidence" value="ECO:0000318"/>
    <property type="project" value="GO_Central"/>
</dbReference>
<dbReference type="PANTHER" id="PTHR21461">
    <property type="entry name" value="GLYCOSYLTRANSFERASE FAMILY 92 PROTEIN"/>
    <property type="match status" value="1"/>
</dbReference>
<dbReference type="eggNOG" id="KOG4735">
    <property type="taxonomic scope" value="Eukaryota"/>
</dbReference>
<keyword evidence="7 8" id="KW-0472">Membrane</keyword>
<dbReference type="OMA" id="WEVEDDQ"/>
<dbReference type="GO" id="GO:0016757">
    <property type="term" value="F:glycosyltransferase activity"/>
    <property type="evidence" value="ECO:0000318"/>
    <property type="project" value="GO_Central"/>
</dbReference>
<accession>D8SII3</accession>
<keyword evidence="6 8" id="KW-1133">Transmembrane helix</keyword>
<name>D8SII3_SELML</name>
<evidence type="ECO:0000313" key="9">
    <source>
        <dbReference type="EMBL" id="EFJ15767.1"/>
    </source>
</evidence>
<evidence type="ECO:0000256" key="8">
    <source>
        <dbReference type="RuleBase" id="RU366017"/>
    </source>
</evidence>
<dbReference type="GO" id="GO:0016020">
    <property type="term" value="C:membrane"/>
    <property type="evidence" value="ECO:0007669"/>
    <property type="project" value="UniProtKB-SubCell"/>
</dbReference>
<reference evidence="9 10" key="1">
    <citation type="journal article" date="2011" name="Science">
        <title>The Selaginella genome identifies genetic changes associated with the evolution of vascular plants.</title>
        <authorList>
            <person name="Banks J.A."/>
            <person name="Nishiyama T."/>
            <person name="Hasebe M."/>
            <person name="Bowman J.L."/>
            <person name="Gribskov M."/>
            <person name="dePamphilis C."/>
            <person name="Albert V.A."/>
            <person name="Aono N."/>
            <person name="Aoyama T."/>
            <person name="Ambrose B.A."/>
            <person name="Ashton N.W."/>
            <person name="Axtell M.J."/>
            <person name="Barker E."/>
            <person name="Barker M.S."/>
            <person name="Bennetzen J.L."/>
            <person name="Bonawitz N.D."/>
            <person name="Chapple C."/>
            <person name="Cheng C."/>
            <person name="Correa L.G."/>
            <person name="Dacre M."/>
            <person name="DeBarry J."/>
            <person name="Dreyer I."/>
            <person name="Elias M."/>
            <person name="Engstrom E.M."/>
            <person name="Estelle M."/>
            <person name="Feng L."/>
            <person name="Finet C."/>
            <person name="Floyd S.K."/>
            <person name="Frommer W.B."/>
            <person name="Fujita T."/>
            <person name="Gramzow L."/>
            <person name="Gutensohn M."/>
            <person name="Harholt J."/>
            <person name="Hattori M."/>
            <person name="Heyl A."/>
            <person name="Hirai T."/>
            <person name="Hiwatashi Y."/>
            <person name="Ishikawa M."/>
            <person name="Iwata M."/>
            <person name="Karol K.G."/>
            <person name="Koehler B."/>
            <person name="Kolukisaoglu U."/>
            <person name="Kubo M."/>
            <person name="Kurata T."/>
            <person name="Lalonde S."/>
            <person name="Li K."/>
            <person name="Li Y."/>
            <person name="Litt A."/>
            <person name="Lyons E."/>
            <person name="Manning G."/>
            <person name="Maruyama T."/>
            <person name="Michael T.P."/>
            <person name="Mikami K."/>
            <person name="Miyazaki S."/>
            <person name="Morinaga S."/>
            <person name="Murata T."/>
            <person name="Mueller-Roeber B."/>
            <person name="Nelson D.R."/>
            <person name="Obara M."/>
            <person name="Oguri Y."/>
            <person name="Olmstead R.G."/>
            <person name="Onodera N."/>
            <person name="Petersen B.L."/>
            <person name="Pils B."/>
            <person name="Prigge M."/>
            <person name="Rensing S.A."/>
            <person name="Riano-Pachon D.M."/>
            <person name="Roberts A.W."/>
            <person name="Sato Y."/>
            <person name="Scheller H.V."/>
            <person name="Schulz B."/>
            <person name="Schulz C."/>
            <person name="Shakirov E.V."/>
            <person name="Shibagaki N."/>
            <person name="Shinohara N."/>
            <person name="Shippen D.E."/>
            <person name="Soerensen I."/>
            <person name="Sotooka R."/>
            <person name="Sugimoto N."/>
            <person name="Sugita M."/>
            <person name="Sumikawa N."/>
            <person name="Tanurdzic M."/>
            <person name="Theissen G."/>
            <person name="Ulvskov P."/>
            <person name="Wakazuki S."/>
            <person name="Weng J.K."/>
            <person name="Willats W.W."/>
            <person name="Wipf D."/>
            <person name="Wolf P.G."/>
            <person name="Yang L."/>
            <person name="Zimmer A.D."/>
            <person name="Zhu Q."/>
            <person name="Mitros T."/>
            <person name="Hellsten U."/>
            <person name="Loque D."/>
            <person name="Otillar R."/>
            <person name="Salamov A."/>
            <person name="Schmutz J."/>
            <person name="Shapiro H."/>
            <person name="Lindquist E."/>
            <person name="Lucas S."/>
            <person name="Rokhsar D."/>
            <person name="Grigoriev I.V."/>
        </authorList>
    </citation>
    <scope>NUCLEOTIDE SEQUENCE [LARGE SCALE GENOMIC DNA]</scope>
</reference>
<comment type="similarity">
    <text evidence="2 8">Belongs to the glycosyltransferase 92 family.</text>
</comment>
<dbReference type="PANTHER" id="PTHR21461:SF86">
    <property type="entry name" value="GLYCOSYLTRANSFERASE FAMILY 92 PROTEIN"/>
    <property type="match status" value="1"/>
</dbReference>
<dbReference type="EC" id="2.4.1.-" evidence="8"/>
<dbReference type="Pfam" id="PF01697">
    <property type="entry name" value="Glyco_transf_92"/>
    <property type="match status" value="1"/>
</dbReference>
<dbReference type="Gramene" id="EFJ15767">
    <property type="protein sequence ID" value="EFJ15767"/>
    <property type="gene ID" value="SELMODRAFT_422280"/>
</dbReference>
<dbReference type="InterPro" id="IPR008166">
    <property type="entry name" value="Glyco_transf_92"/>
</dbReference>
<dbReference type="OrthoDB" id="1887361at2759"/>
<sequence length="536" mass="60835">MAAFHKAMICRIWIVLLVTLLWIGLWYSRISPATSDLAAHRKDLHRFGGNLARNSSFSKFWEVEDDQLTADLIHEVVEELEKIRDGTPGGVVAADRKEPCDERRDLARERGFRRIGETLHAFVLSSVARFSLEEFTAVGLVSIQLRGFAGNPLQSCAWVPKAGSSSVAAALAASNDSSVIWGISWLGYVNESHTEKIFYDVGVVKCSFEEPVGANGEGGFLVLNMTRNSSPPPLVDHSGIIEQSYVPVFQELPEEISSIQFEGPFRFDYAYCSPLLTPSKNVSAKYVKEWLMYHQGLWSESHVHYFFYDAGGIDSRLLEVFQPLMEKKFLTVVDMRELVLFESAGDGHQLVINDCLQRSRFLATWAFFWDLDEYLQLVNSTSMAALLRSYESSPWISLANLVWSRTYCKETSAEDEWAVERMRFRLRYPTCGDEQRAETCHGVEGHRKWIANPRKVLVASIHRTVEPEWNGEILRASIARLNQFHGLAAEGSANSSCWIVKKLDQVNESILVDEWWLKDESFAVAAMEQHRKAMTR</sequence>
<evidence type="ECO:0000256" key="5">
    <source>
        <dbReference type="ARBA" id="ARBA00022692"/>
    </source>
</evidence>
<evidence type="ECO:0000256" key="6">
    <source>
        <dbReference type="ARBA" id="ARBA00022989"/>
    </source>
</evidence>
<evidence type="ECO:0000256" key="2">
    <source>
        <dbReference type="ARBA" id="ARBA00007647"/>
    </source>
</evidence>
<dbReference type="HOGENOM" id="CLU_508462_0_0_1"/>
<evidence type="ECO:0000256" key="3">
    <source>
        <dbReference type="ARBA" id="ARBA00022676"/>
    </source>
</evidence>
<evidence type="ECO:0000256" key="1">
    <source>
        <dbReference type="ARBA" id="ARBA00004167"/>
    </source>
</evidence>
<keyword evidence="4 8" id="KW-0808">Transferase</keyword>
<keyword evidence="10" id="KW-1185">Reference proteome</keyword>
<evidence type="ECO:0000313" key="10">
    <source>
        <dbReference type="Proteomes" id="UP000001514"/>
    </source>
</evidence>
<feature type="transmembrane region" description="Helical" evidence="8">
    <location>
        <begin position="12"/>
        <end position="28"/>
    </location>
</feature>
<dbReference type="AlphaFoldDB" id="D8SII3"/>
<proteinExistence type="inferred from homology"/>
<organism evidence="10">
    <name type="scientific">Selaginella moellendorffii</name>
    <name type="common">Spikemoss</name>
    <dbReference type="NCBI Taxonomy" id="88036"/>
    <lineage>
        <taxon>Eukaryota</taxon>
        <taxon>Viridiplantae</taxon>
        <taxon>Streptophyta</taxon>
        <taxon>Embryophyta</taxon>
        <taxon>Tracheophyta</taxon>
        <taxon>Lycopodiopsida</taxon>
        <taxon>Selaginellales</taxon>
        <taxon>Selaginellaceae</taxon>
        <taxon>Selaginella</taxon>
    </lineage>
</organism>
<dbReference type="Proteomes" id="UP000001514">
    <property type="component" value="Unassembled WGS sequence"/>
</dbReference>
<evidence type="ECO:0000256" key="7">
    <source>
        <dbReference type="ARBA" id="ARBA00023136"/>
    </source>
</evidence>
<dbReference type="InParanoid" id="D8SII3"/>
<keyword evidence="5 8" id="KW-0812">Transmembrane</keyword>
<dbReference type="KEGG" id="smo:SELMODRAFT_422280"/>
<dbReference type="EMBL" id="GL377621">
    <property type="protein sequence ID" value="EFJ15767.1"/>
    <property type="molecule type" value="Genomic_DNA"/>
</dbReference>
<comment type="subcellular location">
    <subcellularLocation>
        <location evidence="1">Membrane</location>
        <topology evidence="1">Single-pass membrane protein</topology>
    </subcellularLocation>
</comment>
<keyword evidence="3 8" id="KW-0328">Glycosyltransferase</keyword>
<protein>
    <recommendedName>
        <fullName evidence="8">Glycosyltransferase family 92 protein</fullName>
        <ecNumber evidence="8">2.4.1.-</ecNumber>
    </recommendedName>
</protein>
<evidence type="ECO:0000256" key="4">
    <source>
        <dbReference type="ARBA" id="ARBA00022679"/>
    </source>
</evidence>
<gene>
    <name evidence="9" type="ORF">SELMODRAFT_422280</name>
</gene>